<dbReference type="GO" id="GO:0005085">
    <property type="term" value="F:guanyl-nucleotide exchange factor activity"/>
    <property type="evidence" value="ECO:0007669"/>
    <property type="project" value="UniProtKB-KW"/>
</dbReference>
<keyword evidence="1" id="KW-0344">Guanine-nucleotide releasing factor</keyword>
<feature type="non-terminal residue" evidence="3">
    <location>
        <position position="153"/>
    </location>
</feature>
<dbReference type="PANTHER" id="PTHR12296">
    <property type="entry name" value="DENN DOMAIN-CONTAINING PROTEIN 4"/>
    <property type="match status" value="1"/>
</dbReference>
<gene>
    <name evidence="3" type="ORF">N303_02545</name>
</gene>
<name>A0A091G971_CUCCA</name>
<sequence>LFPYSFTYVPILPAQLLEVLSTPTPFIIGIHSVFQSETQELRDLARLDPWMEGRKALQRDLAGLDPWMEGRKTFPLELRVLCAFSAQVLDPELEVADLAFPPSTISASSLKMQDKEIRAVFLRLFAQLLQGYRWCLHIIRIHPEPVIRFHKVR</sequence>
<evidence type="ECO:0000313" key="3">
    <source>
        <dbReference type="EMBL" id="KFO78503.1"/>
    </source>
</evidence>
<dbReference type="Pfam" id="PF02141">
    <property type="entry name" value="DENN"/>
    <property type="match status" value="1"/>
</dbReference>
<dbReference type="GO" id="GO:0031410">
    <property type="term" value="C:cytoplasmic vesicle"/>
    <property type="evidence" value="ECO:0007669"/>
    <property type="project" value="TreeGrafter"/>
</dbReference>
<feature type="non-terminal residue" evidence="3">
    <location>
        <position position="1"/>
    </location>
</feature>
<feature type="domain" description="UDENN" evidence="2">
    <location>
        <begin position="1"/>
        <end position="153"/>
    </location>
</feature>
<proteinExistence type="predicted"/>
<dbReference type="STRING" id="55661.A0A091G971"/>
<dbReference type="AlphaFoldDB" id="A0A091G971"/>
<dbReference type="EMBL" id="KL447901">
    <property type="protein sequence ID" value="KFO78503.1"/>
    <property type="molecule type" value="Genomic_DNA"/>
</dbReference>
<dbReference type="PROSITE" id="PS50211">
    <property type="entry name" value="DENN"/>
    <property type="match status" value="1"/>
</dbReference>
<dbReference type="GO" id="GO:0032483">
    <property type="term" value="P:regulation of Rab protein signal transduction"/>
    <property type="evidence" value="ECO:0007669"/>
    <property type="project" value="TreeGrafter"/>
</dbReference>
<dbReference type="Gene3D" id="3.40.50.11500">
    <property type="match status" value="1"/>
</dbReference>
<organism evidence="3 4">
    <name type="scientific">Cuculus canorus</name>
    <name type="common">Common cuckoo</name>
    <dbReference type="NCBI Taxonomy" id="55661"/>
    <lineage>
        <taxon>Eukaryota</taxon>
        <taxon>Metazoa</taxon>
        <taxon>Chordata</taxon>
        <taxon>Craniata</taxon>
        <taxon>Vertebrata</taxon>
        <taxon>Euteleostomi</taxon>
        <taxon>Archelosauria</taxon>
        <taxon>Archosauria</taxon>
        <taxon>Dinosauria</taxon>
        <taxon>Saurischia</taxon>
        <taxon>Theropoda</taxon>
        <taxon>Coelurosauria</taxon>
        <taxon>Aves</taxon>
        <taxon>Neognathae</taxon>
        <taxon>Neoaves</taxon>
        <taxon>Otidimorphae</taxon>
        <taxon>Cuculiformes</taxon>
        <taxon>Cuculidae</taxon>
        <taxon>Cuculus</taxon>
    </lineage>
</organism>
<keyword evidence="4" id="KW-1185">Reference proteome</keyword>
<evidence type="ECO:0000313" key="4">
    <source>
        <dbReference type="Proteomes" id="UP000053760"/>
    </source>
</evidence>
<protein>
    <submittedName>
        <fullName evidence="3">Myotubularin-related protein 5</fullName>
    </submittedName>
</protein>
<evidence type="ECO:0000259" key="2">
    <source>
        <dbReference type="PROSITE" id="PS50211"/>
    </source>
</evidence>
<dbReference type="Proteomes" id="UP000053760">
    <property type="component" value="Unassembled WGS sequence"/>
</dbReference>
<reference evidence="3 4" key="1">
    <citation type="submission" date="2014-04" db="EMBL/GenBank/DDBJ databases">
        <title>Genome evolution of avian class.</title>
        <authorList>
            <person name="Zhang G."/>
            <person name="Li C."/>
        </authorList>
    </citation>
    <scope>NUCLEOTIDE SEQUENCE [LARGE SCALE GENOMIC DNA]</scope>
    <source>
        <strain evidence="3">BGI_N303</strain>
    </source>
</reference>
<accession>A0A091G971</accession>
<dbReference type="PANTHER" id="PTHR12296:SF16">
    <property type="entry name" value="C-MYC PROMOTER-BINDING PROTEIN"/>
    <property type="match status" value="1"/>
</dbReference>
<evidence type="ECO:0000256" key="1">
    <source>
        <dbReference type="ARBA" id="ARBA00022658"/>
    </source>
</evidence>
<dbReference type="InterPro" id="IPR051696">
    <property type="entry name" value="DENN_Domain_GEFs"/>
</dbReference>
<dbReference type="InterPro" id="IPR001194">
    <property type="entry name" value="cDENN_dom"/>
</dbReference>
<dbReference type="InterPro" id="IPR043153">
    <property type="entry name" value="DENN_C"/>
</dbReference>
<dbReference type="InterPro" id="IPR037516">
    <property type="entry name" value="Tripartite_DENN"/>
</dbReference>